<reference evidence="1 2" key="1">
    <citation type="submission" date="2018-02" db="EMBL/GenBank/DDBJ databases">
        <title>The genomes of Aspergillus section Nigri reveals drivers in fungal speciation.</title>
        <authorList>
            <consortium name="DOE Joint Genome Institute"/>
            <person name="Vesth T.C."/>
            <person name="Nybo J."/>
            <person name="Theobald S."/>
            <person name="Brandl J."/>
            <person name="Frisvad J.C."/>
            <person name="Nielsen K.F."/>
            <person name="Lyhne E.K."/>
            <person name="Kogle M.E."/>
            <person name="Kuo A."/>
            <person name="Riley R."/>
            <person name="Clum A."/>
            <person name="Nolan M."/>
            <person name="Lipzen A."/>
            <person name="Salamov A."/>
            <person name="Henrissat B."/>
            <person name="Wiebenga A."/>
            <person name="De vries R.P."/>
            <person name="Grigoriev I.V."/>
            <person name="Mortensen U.H."/>
            <person name="Andersen M.R."/>
            <person name="Baker S.E."/>
        </authorList>
    </citation>
    <scope>NUCLEOTIDE SEQUENCE [LARGE SCALE GENOMIC DNA]</scope>
    <source>
        <strain evidence="1 2">CBS 707.79</strain>
    </source>
</reference>
<dbReference type="STRING" id="1448320.A0A319E1B8"/>
<sequence>MAQIPSILVFTLASWSSSPPLHIGGPHNSRAGTNMALSQVIYQWHKIAQVHALLAVAGYFGIEWILSWFSPLAVRQLCSGGSGGISCHLVGFEGTLPIERVERLIYGNYNNRLSYAASTTPFSKNLRHHKLRVGVEPTDPEFWNKQCIELKVPSTHRLFTLVDTGRREADAPGIPDSSSALLLFLLLMKQSFGDMRSS</sequence>
<gene>
    <name evidence="1" type="ORF">BO71DRAFT_481134</name>
</gene>
<organism evidence="1 2">
    <name type="scientific">Aspergillus ellipticus CBS 707.79</name>
    <dbReference type="NCBI Taxonomy" id="1448320"/>
    <lineage>
        <taxon>Eukaryota</taxon>
        <taxon>Fungi</taxon>
        <taxon>Dikarya</taxon>
        <taxon>Ascomycota</taxon>
        <taxon>Pezizomycotina</taxon>
        <taxon>Eurotiomycetes</taxon>
        <taxon>Eurotiomycetidae</taxon>
        <taxon>Eurotiales</taxon>
        <taxon>Aspergillaceae</taxon>
        <taxon>Aspergillus</taxon>
        <taxon>Aspergillus subgen. Circumdati</taxon>
    </lineage>
</organism>
<evidence type="ECO:0000313" key="2">
    <source>
        <dbReference type="Proteomes" id="UP000247810"/>
    </source>
</evidence>
<protein>
    <submittedName>
        <fullName evidence="1">Uncharacterized protein</fullName>
    </submittedName>
</protein>
<proteinExistence type="predicted"/>
<dbReference type="OrthoDB" id="2624308at2759"/>
<keyword evidence="2" id="KW-1185">Reference proteome</keyword>
<accession>A0A319E1B8</accession>
<dbReference type="EMBL" id="KZ825823">
    <property type="protein sequence ID" value="PYH97533.1"/>
    <property type="molecule type" value="Genomic_DNA"/>
</dbReference>
<dbReference type="AlphaFoldDB" id="A0A319E1B8"/>
<dbReference type="VEuPathDB" id="FungiDB:BO71DRAFT_481134"/>
<dbReference type="Proteomes" id="UP000247810">
    <property type="component" value="Unassembled WGS sequence"/>
</dbReference>
<evidence type="ECO:0000313" key="1">
    <source>
        <dbReference type="EMBL" id="PYH97533.1"/>
    </source>
</evidence>
<name>A0A319E1B8_9EURO</name>